<keyword evidence="1 5" id="KW-0547">Nucleotide-binding</keyword>
<dbReference type="GO" id="GO:0016787">
    <property type="term" value="F:hydrolase activity"/>
    <property type="evidence" value="ECO:0007669"/>
    <property type="project" value="UniProtKB-KW"/>
</dbReference>
<dbReference type="PANTHER" id="PTHR24031">
    <property type="entry name" value="RNA HELICASE"/>
    <property type="match status" value="1"/>
</dbReference>
<dbReference type="Proteomes" id="UP000532311">
    <property type="component" value="Unassembled WGS sequence"/>
</dbReference>
<keyword evidence="10" id="KW-1185">Reference proteome</keyword>
<dbReference type="PROSITE" id="PS51192">
    <property type="entry name" value="HELICASE_ATP_BIND_1"/>
    <property type="match status" value="1"/>
</dbReference>
<gene>
    <name evidence="9" type="ORF">FGLOB1_11956</name>
</gene>
<evidence type="ECO:0000313" key="9">
    <source>
        <dbReference type="EMBL" id="KAF5698605.1"/>
    </source>
</evidence>
<dbReference type="InterPro" id="IPR027417">
    <property type="entry name" value="P-loop_NTPase"/>
</dbReference>
<comment type="function">
    <text evidence="5">RNA helicase.</text>
</comment>
<sequence length="933" mass="102756">MPSSNQILSVLAAIAVATANAAMGPAFSTGPVGSGSWIREATSTLVLPDVPQGSTGVASLWVGMGTDKGDLIQSIADNWQSDEWSIFAYTLTKTGDNSQLPVQDEHQTPAKKGDRVTMHYKYDASTQEYVQYVSINGKQVSTLSTSKGHEAMGFGSSVECGASDCGTIGAHQWVDTKIILDTADPDYIQTFGKGEGVTGGEMTTSDGGKTWVISDVNIPSYHIPTQSGQKGRLWLQKDLPDHISDCRIFLYQYNTTAAYGRGLDEFRSKADNLLEVINIERRDCPERPVLLLGHSMGGLLIKQALINAHSNPGYSAIKDDTTGIVFFGTPHDLNTQKLGEIGTAIAREVGHEARSDLIESLQAGSIFSELESWKHQALQYDTVSFWGSSDTMVSRNSVSQGLPGDIAKIVELDASHRGLCKFSKSDKDQHNLKLVIENIKRLYKLAIVSPESQDTWYPDTPGIETPCTPEKYGQDERHDILEKIQRIALSTTNETEQLVMTPSQESQLQDDEVYVQDFLQRAFDHSATKDVPNLTGSSVQELHIPDTQLIESRTRDKLYSQIPFELLIVPEPILQGLRYLNYQMPTNLQEAVLSAFTVYPPRSVIASYPPGTGRTTALAIALLSHIDYLSITQPQALVILPTLPLVRQMESYMKEIGRFCEGLVTETITVSSKPTAKVEANVIIATPGSLLDCIRRRLVDMSRVRAAMHDSRQSVATNHAVSTLSDLSTSASGFLKDMLRFNTWEKHELKAVDPNANKIAHLLFRCSGEQEKLDIICKLPGVVTIGMLIIFVQEKASAQDIYYVLTNEDHAVTNLFDATDDGGMQRLLEKFVTGQEKVLITKDCKTRGLNLPSSSMVINYDVPDAASCQYIRQASRAGKAGRFGFAVNLVSNEKELEDLQSVATSQCFDLLELKSNDWDAVEDFLRDCTKSRV</sequence>
<feature type="signal peptide" evidence="6">
    <location>
        <begin position="1"/>
        <end position="21"/>
    </location>
</feature>
<reference evidence="9 10" key="1">
    <citation type="submission" date="2020-05" db="EMBL/GenBank/DDBJ databases">
        <title>Identification and distribution of gene clusters putatively required for synthesis of sphingolipid metabolism inhibitors in phylogenetically diverse species of the filamentous fungus Fusarium.</title>
        <authorList>
            <person name="Kim H.-S."/>
            <person name="Busman M."/>
            <person name="Brown D.W."/>
            <person name="Divon H."/>
            <person name="Uhlig S."/>
            <person name="Proctor R.H."/>
        </authorList>
    </citation>
    <scope>NUCLEOTIDE SEQUENCE [LARGE SCALE GENOMIC DNA]</scope>
    <source>
        <strain evidence="9 10">NRRL 26131</strain>
    </source>
</reference>
<keyword evidence="5" id="KW-0347">Helicase</keyword>
<feature type="domain" description="Helicase C-terminal" evidence="8">
    <location>
        <begin position="758"/>
        <end position="919"/>
    </location>
</feature>
<protein>
    <recommendedName>
        <fullName evidence="5">ATP-dependent RNA helicase</fullName>
        <ecNumber evidence="5">3.6.4.13</ecNumber>
    </recommendedName>
</protein>
<keyword evidence="6" id="KW-0732">Signal</keyword>
<dbReference type="SUPFAM" id="SSF52540">
    <property type="entry name" value="P-loop containing nucleoside triphosphate hydrolases"/>
    <property type="match status" value="1"/>
</dbReference>
<dbReference type="Gene3D" id="3.40.50.300">
    <property type="entry name" value="P-loop containing nucleotide triphosphate hydrolases"/>
    <property type="match status" value="2"/>
</dbReference>
<comment type="caution">
    <text evidence="9">The sequence shown here is derived from an EMBL/GenBank/DDBJ whole genome shotgun (WGS) entry which is preliminary data.</text>
</comment>
<dbReference type="InterPro" id="IPR011545">
    <property type="entry name" value="DEAD/DEAH_box_helicase_dom"/>
</dbReference>
<comment type="catalytic activity">
    <reaction evidence="5">
        <text>ATP + H2O = ADP + phosphate + H(+)</text>
        <dbReference type="Rhea" id="RHEA:13065"/>
        <dbReference type="ChEBI" id="CHEBI:15377"/>
        <dbReference type="ChEBI" id="CHEBI:15378"/>
        <dbReference type="ChEBI" id="CHEBI:30616"/>
        <dbReference type="ChEBI" id="CHEBI:43474"/>
        <dbReference type="ChEBI" id="CHEBI:456216"/>
        <dbReference type="EC" id="3.6.4.13"/>
    </reaction>
</comment>
<keyword evidence="3 5" id="KW-0067">ATP-binding</keyword>
<feature type="chain" id="PRO_5034213067" description="ATP-dependent RNA helicase" evidence="6">
    <location>
        <begin position="22"/>
        <end position="933"/>
    </location>
</feature>
<dbReference type="InterPro" id="IPR029058">
    <property type="entry name" value="AB_hydrolase_fold"/>
</dbReference>
<dbReference type="InterPro" id="IPR001650">
    <property type="entry name" value="Helicase_C-like"/>
</dbReference>
<keyword evidence="4 5" id="KW-0694">RNA-binding</keyword>
<dbReference type="SMART" id="SM00487">
    <property type="entry name" value="DEXDc"/>
    <property type="match status" value="1"/>
</dbReference>
<organism evidence="9 10">
    <name type="scientific">Fusarium globosum</name>
    <dbReference type="NCBI Taxonomy" id="78864"/>
    <lineage>
        <taxon>Eukaryota</taxon>
        <taxon>Fungi</taxon>
        <taxon>Dikarya</taxon>
        <taxon>Ascomycota</taxon>
        <taxon>Pezizomycotina</taxon>
        <taxon>Sordariomycetes</taxon>
        <taxon>Hypocreomycetidae</taxon>
        <taxon>Hypocreales</taxon>
        <taxon>Nectriaceae</taxon>
        <taxon>Fusarium</taxon>
        <taxon>Fusarium fujikuroi species complex</taxon>
    </lineage>
</organism>
<evidence type="ECO:0000256" key="2">
    <source>
        <dbReference type="ARBA" id="ARBA00022801"/>
    </source>
</evidence>
<dbReference type="AlphaFoldDB" id="A0A8H5XSH6"/>
<dbReference type="Gene3D" id="3.40.50.1820">
    <property type="entry name" value="alpha/beta hydrolase"/>
    <property type="match status" value="1"/>
</dbReference>
<evidence type="ECO:0000256" key="5">
    <source>
        <dbReference type="RuleBase" id="RU365068"/>
    </source>
</evidence>
<dbReference type="Pfam" id="PF00270">
    <property type="entry name" value="DEAD"/>
    <property type="match status" value="1"/>
</dbReference>
<feature type="domain" description="Helicase ATP-binding" evidence="7">
    <location>
        <begin position="595"/>
        <end position="751"/>
    </location>
</feature>
<dbReference type="GO" id="GO:0003723">
    <property type="term" value="F:RNA binding"/>
    <property type="evidence" value="ECO:0007669"/>
    <property type="project" value="UniProtKB-UniRule"/>
</dbReference>
<keyword evidence="2 5" id="KW-0378">Hydrolase</keyword>
<comment type="domain">
    <text evidence="5">The Q motif is unique to and characteristic of the DEAD box family of RNA helicases and controls ATP binding and hydrolysis.</text>
</comment>
<proteinExistence type="inferred from homology"/>
<dbReference type="GO" id="GO:0003724">
    <property type="term" value="F:RNA helicase activity"/>
    <property type="evidence" value="ECO:0007669"/>
    <property type="project" value="UniProtKB-EC"/>
</dbReference>
<accession>A0A8H5XSH6</accession>
<evidence type="ECO:0000256" key="3">
    <source>
        <dbReference type="ARBA" id="ARBA00022840"/>
    </source>
</evidence>
<evidence type="ECO:0000259" key="8">
    <source>
        <dbReference type="PROSITE" id="PS51194"/>
    </source>
</evidence>
<comment type="similarity">
    <text evidence="5">Belongs to the DEAD box helicase family.</text>
</comment>
<dbReference type="EC" id="3.6.4.13" evidence="5"/>
<dbReference type="InterPro" id="IPR014001">
    <property type="entry name" value="Helicase_ATP-bd"/>
</dbReference>
<dbReference type="EMBL" id="JAAQPF010000644">
    <property type="protein sequence ID" value="KAF5698605.1"/>
    <property type="molecule type" value="Genomic_DNA"/>
</dbReference>
<evidence type="ECO:0000313" key="10">
    <source>
        <dbReference type="Proteomes" id="UP000532311"/>
    </source>
</evidence>
<dbReference type="Pfam" id="PF00271">
    <property type="entry name" value="Helicase_C"/>
    <property type="match status" value="1"/>
</dbReference>
<dbReference type="GO" id="GO:0005524">
    <property type="term" value="F:ATP binding"/>
    <property type="evidence" value="ECO:0007669"/>
    <property type="project" value="UniProtKB-UniRule"/>
</dbReference>
<dbReference type="SUPFAM" id="SSF53474">
    <property type="entry name" value="alpha/beta-Hydrolases"/>
    <property type="match status" value="1"/>
</dbReference>
<evidence type="ECO:0000256" key="6">
    <source>
        <dbReference type="SAM" id="SignalP"/>
    </source>
</evidence>
<evidence type="ECO:0000256" key="1">
    <source>
        <dbReference type="ARBA" id="ARBA00022741"/>
    </source>
</evidence>
<evidence type="ECO:0000256" key="4">
    <source>
        <dbReference type="ARBA" id="ARBA00022884"/>
    </source>
</evidence>
<name>A0A8H5XSH6_9HYPO</name>
<evidence type="ECO:0000259" key="7">
    <source>
        <dbReference type="PROSITE" id="PS51192"/>
    </source>
</evidence>
<dbReference type="PROSITE" id="PS51194">
    <property type="entry name" value="HELICASE_CTER"/>
    <property type="match status" value="1"/>
</dbReference>